<proteinExistence type="predicted"/>
<protein>
    <submittedName>
        <fullName evidence="1">O-spanin</fullName>
    </submittedName>
</protein>
<evidence type="ECO:0000313" key="2">
    <source>
        <dbReference type="Proteomes" id="UP000827415"/>
    </source>
</evidence>
<dbReference type="EMBL" id="MW749004">
    <property type="protein sequence ID" value="QYA57283.1"/>
    <property type="molecule type" value="Genomic_DNA"/>
</dbReference>
<dbReference type="Proteomes" id="UP000827415">
    <property type="component" value="Segment"/>
</dbReference>
<gene>
    <name evidence="1" type="ORF">ZYZZX_55</name>
</gene>
<evidence type="ECO:0000313" key="1">
    <source>
        <dbReference type="EMBL" id="QYA57283.1"/>
    </source>
</evidence>
<name>A0AAE7W9G3_9CAUD</name>
<accession>A0AAE7W9G3</accession>
<organism evidence="1 2">
    <name type="scientific">Hafnia phage vB_HpaM_Zyzzx</name>
    <dbReference type="NCBI Taxonomy" id="2836109"/>
    <lineage>
        <taxon>Viruses</taxon>
        <taxon>Duplodnaviria</taxon>
        <taxon>Heunggongvirae</taxon>
        <taxon>Uroviricota</taxon>
        <taxon>Caudoviricetes</taxon>
        <taxon>Andersonviridae</taxon>
        <taxon>Andersonviridae incertae sedis</taxon>
        <taxon>Daniellevirus</taxon>
        <taxon>Daniellevirus Zyzzx</taxon>
    </lineage>
</organism>
<keyword evidence="2" id="KW-1185">Reference proteome</keyword>
<sequence>MKQSDKIYQEDVVGKGAVMSGTTGESVTDTAEFYRNKFYQCAIKYNGLIDRILKGNPNG</sequence>
<reference evidence="1 2" key="1">
    <citation type="submission" date="2021-03" db="EMBL/GenBank/DDBJ databases">
        <authorList>
            <person name="Thompson D.W."/>
            <person name="Brown H.M.F."/>
            <person name="Thompson S.D."/>
            <person name="Grose J.H."/>
        </authorList>
    </citation>
    <scope>NUCLEOTIDE SEQUENCE [LARGE SCALE GENOMIC DNA]</scope>
</reference>